<protein>
    <submittedName>
        <fullName evidence="2">Uncharacterized protein</fullName>
    </submittedName>
</protein>
<feature type="compositionally biased region" description="Basic and acidic residues" evidence="1">
    <location>
        <begin position="1"/>
        <end position="11"/>
    </location>
</feature>
<dbReference type="EMBL" id="OZ020097">
    <property type="protein sequence ID" value="CAK9269714.1"/>
    <property type="molecule type" value="Genomic_DNA"/>
</dbReference>
<gene>
    <name evidence="2" type="ORF">CSSPJE1EN1_LOCUS15192</name>
</gene>
<name>A0ABP0WTI0_9BRYO</name>
<keyword evidence="3" id="KW-1185">Reference proteome</keyword>
<feature type="compositionally biased region" description="Low complexity" evidence="1">
    <location>
        <begin position="20"/>
        <end position="30"/>
    </location>
</feature>
<reference evidence="2 3" key="1">
    <citation type="submission" date="2024-02" db="EMBL/GenBank/DDBJ databases">
        <authorList>
            <consortium name="ELIXIR-Norway"/>
            <consortium name="Elixir Norway"/>
        </authorList>
    </citation>
    <scope>NUCLEOTIDE SEQUENCE [LARGE SCALE GENOMIC DNA]</scope>
</reference>
<evidence type="ECO:0000256" key="1">
    <source>
        <dbReference type="SAM" id="MobiDB-lite"/>
    </source>
</evidence>
<proteinExistence type="predicted"/>
<feature type="compositionally biased region" description="Basic and acidic residues" evidence="1">
    <location>
        <begin position="84"/>
        <end position="97"/>
    </location>
</feature>
<feature type="compositionally biased region" description="Basic residues" evidence="1">
    <location>
        <begin position="58"/>
        <end position="73"/>
    </location>
</feature>
<dbReference type="Proteomes" id="UP001497444">
    <property type="component" value="Chromosome 2"/>
</dbReference>
<evidence type="ECO:0000313" key="3">
    <source>
        <dbReference type="Proteomes" id="UP001497444"/>
    </source>
</evidence>
<feature type="region of interest" description="Disordered" evidence="1">
    <location>
        <begin position="1"/>
        <end position="97"/>
    </location>
</feature>
<feature type="compositionally biased region" description="Basic and acidic residues" evidence="1">
    <location>
        <begin position="31"/>
        <end position="41"/>
    </location>
</feature>
<sequence>MGCCHPKRDTTNRVTSSAKIPSPIILPPSLSHKETGEEGRGHGWMVKSVVVVGGGGGCRRRRRRRSRRRRRKRGEGGVGGEGGRGGEKEEENGRRSY</sequence>
<accession>A0ABP0WTI0</accession>
<evidence type="ECO:0000313" key="2">
    <source>
        <dbReference type="EMBL" id="CAK9269714.1"/>
    </source>
</evidence>
<organism evidence="2 3">
    <name type="scientific">Sphagnum jensenii</name>
    <dbReference type="NCBI Taxonomy" id="128206"/>
    <lineage>
        <taxon>Eukaryota</taxon>
        <taxon>Viridiplantae</taxon>
        <taxon>Streptophyta</taxon>
        <taxon>Embryophyta</taxon>
        <taxon>Bryophyta</taxon>
        <taxon>Sphagnophytina</taxon>
        <taxon>Sphagnopsida</taxon>
        <taxon>Sphagnales</taxon>
        <taxon>Sphagnaceae</taxon>
        <taxon>Sphagnum</taxon>
    </lineage>
</organism>